<proteinExistence type="predicted"/>
<organism evidence="1">
    <name type="scientific">Arundo donax</name>
    <name type="common">Giant reed</name>
    <name type="synonym">Donax arundinaceus</name>
    <dbReference type="NCBI Taxonomy" id="35708"/>
    <lineage>
        <taxon>Eukaryota</taxon>
        <taxon>Viridiplantae</taxon>
        <taxon>Streptophyta</taxon>
        <taxon>Embryophyta</taxon>
        <taxon>Tracheophyta</taxon>
        <taxon>Spermatophyta</taxon>
        <taxon>Magnoliopsida</taxon>
        <taxon>Liliopsida</taxon>
        <taxon>Poales</taxon>
        <taxon>Poaceae</taxon>
        <taxon>PACMAD clade</taxon>
        <taxon>Arundinoideae</taxon>
        <taxon>Arundineae</taxon>
        <taxon>Arundo</taxon>
    </lineage>
</organism>
<dbReference type="EMBL" id="GBRH01244253">
    <property type="protein sequence ID" value="JAD53642.1"/>
    <property type="molecule type" value="Transcribed_RNA"/>
</dbReference>
<sequence>MFPIFFLSLDQFEDAKSTRFFNLWLCCHTLIGV</sequence>
<dbReference type="AlphaFoldDB" id="A0A0A9B2X4"/>
<protein>
    <submittedName>
        <fullName evidence="1">Uncharacterized protein</fullName>
    </submittedName>
</protein>
<reference evidence="1" key="1">
    <citation type="submission" date="2014-09" db="EMBL/GenBank/DDBJ databases">
        <authorList>
            <person name="Magalhaes I.L.F."/>
            <person name="Oliveira U."/>
            <person name="Santos F.R."/>
            <person name="Vidigal T.H.D.A."/>
            <person name="Brescovit A.D."/>
            <person name="Santos A.J."/>
        </authorList>
    </citation>
    <scope>NUCLEOTIDE SEQUENCE</scope>
    <source>
        <tissue evidence="1">Shoot tissue taken approximately 20 cm above the soil surface</tissue>
    </source>
</reference>
<evidence type="ECO:0000313" key="1">
    <source>
        <dbReference type="EMBL" id="JAD53642.1"/>
    </source>
</evidence>
<accession>A0A0A9B2X4</accession>
<name>A0A0A9B2X4_ARUDO</name>
<reference evidence="1" key="2">
    <citation type="journal article" date="2015" name="Data Brief">
        <title>Shoot transcriptome of the giant reed, Arundo donax.</title>
        <authorList>
            <person name="Barrero R.A."/>
            <person name="Guerrero F.D."/>
            <person name="Moolhuijzen P."/>
            <person name="Goolsby J.A."/>
            <person name="Tidwell J."/>
            <person name="Bellgard S.E."/>
            <person name="Bellgard M.I."/>
        </authorList>
    </citation>
    <scope>NUCLEOTIDE SEQUENCE</scope>
    <source>
        <tissue evidence="1">Shoot tissue taken approximately 20 cm above the soil surface</tissue>
    </source>
</reference>